<protein>
    <submittedName>
        <fullName evidence="2">Uncharacterized protein</fullName>
    </submittedName>
</protein>
<proteinExistence type="predicted"/>
<sequence>MKQRSSAPTPRLQHLTVLYFNQPRCVLPLHSDDRCQSGQLACLRPYCSTPPNTAPTNYTDMTNPYIPFCQAASYPPGASRETQQGPNPARATSAFSRATGHSF</sequence>
<feature type="region of interest" description="Disordered" evidence="1">
    <location>
        <begin position="75"/>
        <end position="103"/>
    </location>
</feature>
<evidence type="ECO:0000256" key="1">
    <source>
        <dbReference type="SAM" id="MobiDB-lite"/>
    </source>
</evidence>
<organism evidence="2">
    <name type="scientific">Sesamum radiatum</name>
    <name type="common">Black benniseed</name>
    <dbReference type="NCBI Taxonomy" id="300843"/>
    <lineage>
        <taxon>Eukaryota</taxon>
        <taxon>Viridiplantae</taxon>
        <taxon>Streptophyta</taxon>
        <taxon>Embryophyta</taxon>
        <taxon>Tracheophyta</taxon>
        <taxon>Spermatophyta</taxon>
        <taxon>Magnoliopsida</taxon>
        <taxon>eudicotyledons</taxon>
        <taxon>Gunneridae</taxon>
        <taxon>Pentapetalae</taxon>
        <taxon>asterids</taxon>
        <taxon>lamiids</taxon>
        <taxon>Lamiales</taxon>
        <taxon>Pedaliaceae</taxon>
        <taxon>Sesamum</taxon>
    </lineage>
</organism>
<reference evidence="2" key="2">
    <citation type="journal article" date="2024" name="Plant">
        <title>Genomic evolution and insights into agronomic trait innovations of Sesamum species.</title>
        <authorList>
            <person name="Miao H."/>
            <person name="Wang L."/>
            <person name="Qu L."/>
            <person name="Liu H."/>
            <person name="Sun Y."/>
            <person name="Le M."/>
            <person name="Wang Q."/>
            <person name="Wei S."/>
            <person name="Zheng Y."/>
            <person name="Lin W."/>
            <person name="Duan Y."/>
            <person name="Cao H."/>
            <person name="Xiong S."/>
            <person name="Wang X."/>
            <person name="Wei L."/>
            <person name="Li C."/>
            <person name="Ma Q."/>
            <person name="Ju M."/>
            <person name="Zhao R."/>
            <person name="Li G."/>
            <person name="Mu C."/>
            <person name="Tian Q."/>
            <person name="Mei H."/>
            <person name="Zhang T."/>
            <person name="Gao T."/>
            <person name="Zhang H."/>
        </authorList>
    </citation>
    <scope>NUCLEOTIDE SEQUENCE</scope>
    <source>
        <strain evidence="2">G02</strain>
    </source>
</reference>
<accession>A0AAW2KK28</accession>
<dbReference type="EMBL" id="JACGWJ010000028">
    <property type="protein sequence ID" value="KAL0306561.1"/>
    <property type="molecule type" value="Genomic_DNA"/>
</dbReference>
<reference evidence="2" key="1">
    <citation type="submission" date="2020-06" db="EMBL/GenBank/DDBJ databases">
        <authorList>
            <person name="Li T."/>
            <person name="Hu X."/>
            <person name="Zhang T."/>
            <person name="Song X."/>
            <person name="Zhang H."/>
            <person name="Dai N."/>
            <person name="Sheng W."/>
            <person name="Hou X."/>
            <person name="Wei L."/>
        </authorList>
    </citation>
    <scope>NUCLEOTIDE SEQUENCE</scope>
    <source>
        <strain evidence="2">G02</strain>
        <tissue evidence="2">Leaf</tissue>
    </source>
</reference>
<dbReference type="AlphaFoldDB" id="A0AAW2KK28"/>
<evidence type="ECO:0000313" key="2">
    <source>
        <dbReference type="EMBL" id="KAL0306561.1"/>
    </source>
</evidence>
<feature type="compositionally biased region" description="Polar residues" evidence="1">
    <location>
        <begin position="93"/>
        <end position="103"/>
    </location>
</feature>
<name>A0AAW2KK28_SESRA</name>
<comment type="caution">
    <text evidence="2">The sequence shown here is derived from an EMBL/GenBank/DDBJ whole genome shotgun (WGS) entry which is preliminary data.</text>
</comment>
<gene>
    <name evidence="2" type="ORF">Sradi_6073400</name>
</gene>